<evidence type="ECO:0000256" key="3">
    <source>
        <dbReference type="ARBA" id="ARBA00022723"/>
    </source>
</evidence>
<accession>A0A2U1CZK2</accession>
<keyword evidence="1" id="KW-0813">Transport</keyword>
<feature type="transmembrane region" description="Helical" evidence="8">
    <location>
        <begin position="331"/>
        <end position="350"/>
    </location>
</feature>
<keyword evidence="6" id="KW-0411">Iron-sulfur</keyword>
<dbReference type="GO" id="GO:0005886">
    <property type="term" value="C:plasma membrane"/>
    <property type="evidence" value="ECO:0007669"/>
    <property type="project" value="TreeGrafter"/>
</dbReference>
<keyword evidence="8" id="KW-1133">Transmembrane helix</keyword>
<keyword evidence="2" id="KW-0004">4Fe-4S</keyword>
<evidence type="ECO:0000256" key="4">
    <source>
        <dbReference type="ARBA" id="ARBA00022982"/>
    </source>
</evidence>
<proteinExistence type="predicted"/>
<evidence type="ECO:0000256" key="7">
    <source>
        <dbReference type="SAM" id="MobiDB-lite"/>
    </source>
</evidence>
<evidence type="ECO:0000313" key="10">
    <source>
        <dbReference type="EMBL" id="PVY78131.1"/>
    </source>
</evidence>
<dbReference type="RefSeq" id="WP_116918403.1">
    <property type="nucleotide sequence ID" value="NZ_QEKQ01000002.1"/>
</dbReference>
<feature type="transmembrane region" description="Helical" evidence="8">
    <location>
        <begin position="82"/>
        <end position="103"/>
    </location>
</feature>
<dbReference type="Pfam" id="PF13746">
    <property type="entry name" value="Fer4_18"/>
    <property type="match status" value="1"/>
</dbReference>
<dbReference type="InterPro" id="IPR014116">
    <property type="entry name" value="Cyt_c_oxidase_cbb3_FixG"/>
</dbReference>
<dbReference type="InterPro" id="IPR017896">
    <property type="entry name" value="4Fe4S_Fe-S-bd"/>
</dbReference>
<evidence type="ECO:0000256" key="5">
    <source>
        <dbReference type="ARBA" id="ARBA00023004"/>
    </source>
</evidence>
<feature type="transmembrane region" description="Helical" evidence="8">
    <location>
        <begin position="157"/>
        <end position="180"/>
    </location>
</feature>
<dbReference type="Pfam" id="PF11614">
    <property type="entry name" value="FixG_C"/>
    <property type="match status" value="1"/>
</dbReference>
<evidence type="ECO:0000256" key="2">
    <source>
        <dbReference type="ARBA" id="ARBA00022485"/>
    </source>
</evidence>
<protein>
    <submittedName>
        <fullName evidence="10">Cytochrome c oxidase accessory protein FixG</fullName>
    </submittedName>
</protein>
<dbReference type="Gene3D" id="1.10.1060.10">
    <property type="entry name" value="Alpha-helical ferredoxin"/>
    <property type="match status" value="1"/>
</dbReference>
<dbReference type="AlphaFoldDB" id="A0A2U1CZK2"/>
<dbReference type="InterPro" id="IPR017900">
    <property type="entry name" value="4Fe4S_Fe_S_CS"/>
</dbReference>
<evidence type="ECO:0000256" key="1">
    <source>
        <dbReference type="ARBA" id="ARBA00022448"/>
    </source>
</evidence>
<feature type="transmembrane region" description="Helical" evidence="8">
    <location>
        <begin position="35"/>
        <end position="55"/>
    </location>
</feature>
<organism evidence="10 11">
    <name type="scientific">Tamilnaduibacter salinus</name>
    <dbReference type="NCBI Taxonomy" id="1484056"/>
    <lineage>
        <taxon>Bacteria</taxon>
        <taxon>Pseudomonadati</taxon>
        <taxon>Pseudomonadota</taxon>
        <taxon>Gammaproteobacteria</taxon>
        <taxon>Pseudomonadales</taxon>
        <taxon>Marinobacteraceae</taxon>
        <taxon>Tamilnaduibacter</taxon>
    </lineage>
</organism>
<keyword evidence="8" id="KW-0812">Transmembrane</keyword>
<dbReference type="PANTHER" id="PTHR30176">
    <property type="entry name" value="FERREDOXIN-TYPE PROTEIN NAPH"/>
    <property type="match status" value="1"/>
</dbReference>
<keyword evidence="5" id="KW-0408">Iron</keyword>
<dbReference type="GO" id="GO:0051539">
    <property type="term" value="F:4 iron, 4 sulfur cluster binding"/>
    <property type="evidence" value="ECO:0007669"/>
    <property type="project" value="UniProtKB-KW"/>
</dbReference>
<reference evidence="10 11" key="1">
    <citation type="submission" date="2018-04" db="EMBL/GenBank/DDBJ databases">
        <title>Genomic Encyclopedia of Type Strains, Phase IV (KMG-IV): sequencing the most valuable type-strain genomes for metagenomic binning, comparative biology and taxonomic classification.</title>
        <authorList>
            <person name="Goeker M."/>
        </authorList>
    </citation>
    <scope>NUCLEOTIDE SEQUENCE [LARGE SCALE GENOMIC DNA]</scope>
    <source>
        <strain evidence="10 11">DSM 28688</strain>
    </source>
</reference>
<comment type="caution">
    <text evidence="10">The sequence shown here is derived from an EMBL/GenBank/DDBJ whole genome shotgun (WGS) entry which is preliminary data.</text>
</comment>
<dbReference type="EMBL" id="QEKQ01000002">
    <property type="protein sequence ID" value="PVY78131.1"/>
    <property type="molecule type" value="Genomic_DNA"/>
</dbReference>
<dbReference type="PROSITE" id="PS00198">
    <property type="entry name" value="4FE4S_FER_1"/>
    <property type="match status" value="1"/>
</dbReference>
<dbReference type="NCBIfam" id="TIGR02745">
    <property type="entry name" value="ccoG_rdxA_fixG"/>
    <property type="match status" value="1"/>
</dbReference>
<gene>
    <name evidence="10" type="ORF">C8D92_102167</name>
</gene>
<dbReference type="Gene3D" id="2.60.40.10">
    <property type="entry name" value="Immunoglobulins"/>
    <property type="match status" value="1"/>
</dbReference>
<name>A0A2U1CZK2_9GAMM</name>
<dbReference type="InterPro" id="IPR009051">
    <property type="entry name" value="Helical_ferredxn"/>
</dbReference>
<evidence type="ECO:0000313" key="11">
    <source>
        <dbReference type="Proteomes" id="UP000245887"/>
    </source>
</evidence>
<dbReference type="InterPro" id="IPR013783">
    <property type="entry name" value="Ig-like_fold"/>
</dbReference>
<dbReference type="GO" id="GO:0046872">
    <property type="term" value="F:metal ion binding"/>
    <property type="evidence" value="ECO:0007669"/>
    <property type="project" value="UniProtKB-KW"/>
</dbReference>
<dbReference type="PROSITE" id="PS51379">
    <property type="entry name" value="4FE4S_FER_2"/>
    <property type="match status" value="1"/>
</dbReference>
<dbReference type="InterPro" id="IPR051684">
    <property type="entry name" value="Electron_Trans/Redox"/>
</dbReference>
<keyword evidence="4" id="KW-0249">Electron transport</keyword>
<evidence type="ECO:0000256" key="6">
    <source>
        <dbReference type="ARBA" id="ARBA00023014"/>
    </source>
</evidence>
<feature type="region of interest" description="Disordered" evidence="7">
    <location>
        <begin position="1"/>
        <end position="21"/>
    </location>
</feature>
<dbReference type="PANTHER" id="PTHR30176:SF3">
    <property type="entry name" value="FERREDOXIN-TYPE PROTEIN NAPH"/>
    <property type="match status" value="1"/>
</dbReference>
<evidence type="ECO:0000256" key="8">
    <source>
        <dbReference type="SAM" id="Phobius"/>
    </source>
</evidence>
<keyword evidence="3" id="KW-0479">Metal-binding</keyword>
<feature type="domain" description="4Fe-4S ferredoxin-type" evidence="9">
    <location>
        <begin position="254"/>
        <end position="282"/>
    </location>
</feature>
<dbReference type="OrthoDB" id="9811700at2"/>
<evidence type="ECO:0000259" key="9">
    <source>
        <dbReference type="PROSITE" id="PS51379"/>
    </source>
</evidence>
<dbReference type="Proteomes" id="UP000245887">
    <property type="component" value="Unassembled WGS sequence"/>
</dbReference>
<dbReference type="InterPro" id="IPR032879">
    <property type="entry name" value="FixG_C"/>
</dbReference>
<dbReference type="SUPFAM" id="SSF54862">
    <property type="entry name" value="4Fe-4S ferredoxins"/>
    <property type="match status" value="1"/>
</dbReference>
<keyword evidence="8" id="KW-0472">Membrane</keyword>
<sequence length="466" mass="52160">MSETIPVRTIETPPKKKHDAGRIHPRSFRGLYRRLRIAGGSALFALFFGTVWLQWGDRQAVLWDLSTKQFHVFGSSFWPQDLLLLSAILIICAFGLFFMTVWAGRIWCGYTCPQSVWMWLFMWVEKQAEGDRNQRIKLDRSPTTLSKLYKRAKKHGGWLLISLVTAVTFVGYFTPIRALLPDLLQLKADASAAFWVMAFTTATYINAGWLREKVCVHMCPYGRFQSSMLDSDSLVISYDVARGEPRGHRKPGADYHSAGLGDCVDCQMCVQVCPTGIDIREGLQIDCIGCAACIDACDTVMDKLGYETGLIRYASERELAGGRRRILRPRLVGYGAALIVMVALLAWAIATRSLVSLDVEKDRSLYRFNHQGQIENSYVVSVLNKSHQDRTFRLHVRGLDGLHLVNAAPFVVGGGERVAVPVAVAVSPEALPSDVLDVEFELEALDGSSRTWQETTRFTGETQSPR</sequence>
<feature type="transmembrane region" description="Helical" evidence="8">
    <location>
        <begin position="192"/>
        <end position="210"/>
    </location>
</feature>